<feature type="DNA-binding region" description="HMG box" evidence="2">
    <location>
        <begin position="42"/>
        <end position="116"/>
    </location>
</feature>
<proteinExistence type="predicted"/>
<evidence type="ECO:0000256" key="1">
    <source>
        <dbReference type="ARBA" id="ARBA00023125"/>
    </source>
</evidence>
<dbReference type="InterPro" id="IPR036910">
    <property type="entry name" value="HMG_box_dom_sf"/>
</dbReference>
<dbReference type="PANTHER" id="PTHR48112">
    <property type="entry name" value="HIGH MOBILITY GROUP PROTEIN DSP1"/>
    <property type="match status" value="1"/>
</dbReference>
<feature type="region of interest" description="Disordered" evidence="3">
    <location>
        <begin position="173"/>
        <end position="201"/>
    </location>
</feature>
<accession>A0A7S4M730</accession>
<organism evidence="5">
    <name type="scientific">Odontella aurita</name>
    <dbReference type="NCBI Taxonomy" id="265563"/>
    <lineage>
        <taxon>Eukaryota</taxon>
        <taxon>Sar</taxon>
        <taxon>Stramenopiles</taxon>
        <taxon>Ochrophyta</taxon>
        <taxon>Bacillariophyta</taxon>
        <taxon>Mediophyceae</taxon>
        <taxon>Biddulphiophycidae</taxon>
        <taxon>Eupodiscales</taxon>
        <taxon>Odontellaceae</taxon>
        <taxon>Odontella</taxon>
    </lineage>
</organism>
<dbReference type="SUPFAM" id="SSF47095">
    <property type="entry name" value="HMG-box"/>
    <property type="match status" value="1"/>
</dbReference>
<dbReference type="Gene3D" id="1.10.30.10">
    <property type="entry name" value="High mobility group box domain"/>
    <property type="match status" value="1"/>
</dbReference>
<reference evidence="5" key="1">
    <citation type="submission" date="2021-01" db="EMBL/GenBank/DDBJ databases">
        <authorList>
            <person name="Corre E."/>
            <person name="Pelletier E."/>
            <person name="Niang G."/>
            <person name="Scheremetjew M."/>
            <person name="Finn R."/>
            <person name="Kale V."/>
            <person name="Holt S."/>
            <person name="Cochrane G."/>
            <person name="Meng A."/>
            <person name="Brown T."/>
            <person name="Cohen L."/>
        </authorList>
    </citation>
    <scope>NUCLEOTIDE SEQUENCE</scope>
    <source>
        <strain evidence="5">Isolate 1302-5</strain>
    </source>
</reference>
<feature type="domain" description="HMG box" evidence="4">
    <location>
        <begin position="42"/>
        <end position="116"/>
    </location>
</feature>
<gene>
    <name evidence="5" type="ORF">OAUR00152_LOCUS2009</name>
</gene>
<name>A0A7S4M730_9STRA</name>
<keyword evidence="1 2" id="KW-0238">DNA-binding</keyword>
<evidence type="ECO:0000256" key="3">
    <source>
        <dbReference type="SAM" id="MobiDB-lite"/>
    </source>
</evidence>
<dbReference type="Pfam" id="PF00505">
    <property type="entry name" value="HMG_box"/>
    <property type="match status" value="1"/>
</dbReference>
<dbReference type="PANTHER" id="PTHR48112:SF15">
    <property type="entry name" value="HMG BOX DOMAIN-CONTAINING PROTEIN"/>
    <property type="match status" value="1"/>
</dbReference>
<dbReference type="EMBL" id="HBKQ01002938">
    <property type="protein sequence ID" value="CAE2204279.1"/>
    <property type="molecule type" value="Transcribed_RNA"/>
</dbReference>
<feature type="compositionally biased region" description="Basic residues" evidence="3">
    <location>
        <begin position="24"/>
        <end position="38"/>
    </location>
</feature>
<feature type="compositionally biased region" description="Low complexity" evidence="3">
    <location>
        <begin position="228"/>
        <end position="237"/>
    </location>
</feature>
<protein>
    <recommendedName>
        <fullName evidence="4">HMG box domain-containing protein</fullName>
    </recommendedName>
</protein>
<evidence type="ECO:0000313" key="5">
    <source>
        <dbReference type="EMBL" id="CAE2204279.1"/>
    </source>
</evidence>
<evidence type="ECO:0000256" key="2">
    <source>
        <dbReference type="PROSITE-ProRule" id="PRU00267"/>
    </source>
</evidence>
<dbReference type="GO" id="GO:0003677">
    <property type="term" value="F:DNA binding"/>
    <property type="evidence" value="ECO:0007669"/>
    <property type="project" value="UniProtKB-UniRule"/>
</dbReference>
<feature type="region of interest" description="Disordered" evidence="3">
    <location>
        <begin position="1"/>
        <end position="44"/>
    </location>
</feature>
<sequence>MIMTPTAAMTSSSCAPPAPEQGKEKKKTKSRAGRKKKPLGFPSRPLSAYNLFFKEERAKIAAANAAFSGNSKVGFRDLARTVGRRWKSIDRLERERCENLASLESTRYKREVEEYHRKERLRLCVTPAGTSTATTSQEANLNDDATVEGKFNDAMTPPLMASPLTVAEVPASSSSTFASQQDSPLLPSSSPPFVSSASSASPLSSPAFGGGGFFPPLTSPNFPSSPNATTTMTSSTATRSSMAARLLLLRTENELFLENRRVTQLENDLAAARRLTILRIRMARRAAAMETASLLGQMRPPIAYPDLERRALEEGRANSFFLPY</sequence>
<evidence type="ECO:0000259" key="4">
    <source>
        <dbReference type="PROSITE" id="PS50118"/>
    </source>
</evidence>
<feature type="region of interest" description="Disordered" evidence="3">
    <location>
        <begin position="218"/>
        <end position="237"/>
    </location>
</feature>
<keyword evidence="2" id="KW-0539">Nucleus</keyword>
<dbReference type="SMART" id="SM00398">
    <property type="entry name" value="HMG"/>
    <property type="match status" value="1"/>
</dbReference>
<dbReference type="AlphaFoldDB" id="A0A7S4M730"/>
<dbReference type="GO" id="GO:0005634">
    <property type="term" value="C:nucleus"/>
    <property type="evidence" value="ECO:0007669"/>
    <property type="project" value="UniProtKB-UniRule"/>
</dbReference>
<dbReference type="PROSITE" id="PS50118">
    <property type="entry name" value="HMG_BOX_2"/>
    <property type="match status" value="1"/>
</dbReference>
<dbReference type="InterPro" id="IPR009071">
    <property type="entry name" value="HMG_box_dom"/>
</dbReference>
<dbReference type="InterPro" id="IPR050342">
    <property type="entry name" value="HMGB"/>
</dbReference>